<feature type="transmembrane region" description="Helical" evidence="11">
    <location>
        <begin position="12"/>
        <end position="34"/>
    </location>
</feature>
<reference evidence="13 14" key="1">
    <citation type="submission" date="2024-08" db="EMBL/GenBank/DDBJ databases">
        <authorList>
            <person name="Ishaq N."/>
        </authorList>
    </citation>
    <scope>NUCLEOTIDE SEQUENCE [LARGE SCALE GENOMIC DNA]</scope>
    <source>
        <strain evidence="13 14">DSM 18651</strain>
    </source>
</reference>
<gene>
    <name evidence="13" type="ORF">ACCI49_06110</name>
</gene>
<comment type="similarity">
    <text evidence="9">Belongs to the GSP H family.</text>
</comment>
<keyword evidence="4" id="KW-0488">Methylation</keyword>
<dbReference type="Pfam" id="PF12019">
    <property type="entry name" value="GspH"/>
    <property type="match status" value="1"/>
</dbReference>
<evidence type="ECO:0000256" key="5">
    <source>
        <dbReference type="ARBA" id="ARBA00022519"/>
    </source>
</evidence>
<evidence type="ECO:0000256" key="8">
    <source>
        <dbReference type="ARBA" id="ARBA00023136"/>
    </source>
</evidence>
<dbReference type="InterPro" id="IPR045584">
    <property type="entry name" value="Pilin-like"/>
</dbReference>
<dbReference type="NCBIfam" id="TIGR02532">
    <property type="entry name" value="IV_pilin_GFxxxE"/>
    <property type="match status" value="1"/>
</dbReference>
<evidence type="ECO:0000256" key="10">
    <source>
        <dbReference type="ARBA" id="ARBA00030775"/>
    </source>
</evidence>
<evidence type="ECO:0000256" key="1">
    <source>
        <dbReference type="ARBA" id="ARBA00004377"/>
    </source>
</evidence>
<dbReference type="SUPFAM" id="SSF54523">
    <property type="entry name" value="Pili subunits"/>
    <property type="match status" value="1"/>
</dbReference>
<accession>A0ABV4NWU7</accession>
<keyword evidence="7 11" id="KW-1133">Transmembrane helix</keyword>
<organism evidence="13 14">
    <name type="scientific">Microbulbifer epialgicus</name>
    <dbReference type="NCBI Taxonomy" id="393907"/>
    <lineage>
        <taxon>Bacteria</taxon>
        <taxon>Pseudomonadati</taxon>
        <taxon>Pseudomonadota</taxon>
        <taxon>Gammaproteobacteria</taxon>
        <taxon>Cellvibrionales</taxon>
        <taxon>Microbulbiferaceae</taxon>
        <taxon>Microbulbifer</taxon>
    </lineage>
</organism>
<name>A0ABV4NWU7_9GAMM</name>
<dbReference type="Proteomes" id="UP001569428">
    <property type="component" value="Unassembled WGS sequence"/>
</dbReference>
<evidence type="ECO:0000256" key="7">
    <source>
        <dbReference type="ARBA" id="ARBA00022989"/>
    </source>
</evidence>
<evidence type="ECO:0000259" key="12">
    <source>
        <dbReference type="Pfam" id="PF12019"/>
    </source>
</evidence>
<evidence type="ECO:0000256" key="11">
    <source>
        <dbReference type="SAM" id="Phobius"/>
    </source>
</evidence>
<evidence type="ECO:0000313" key="13">
    <source>
        <dbReference type="EMBL" id="MFA0810492.1"/>
    </source>
</evidence>
<sequence length="187" mass="21063">MKRFAGFTLIELLITITILAIVVAIALPPFTSFIKHYKNKSKQFELFEILVLMRNKAYYENISYTLCARGQDEKCADNWTNGALLFADHNKNGSLDSGETITRKFTLENKASLSWNYFGSKNYVIFNPNGETPSQSGNFRYCPATNEAEYGWIIILNIIGRPYFGKDSDGDGIVETGSQLNLTCPQT</sequence>
<dbReference type="InterPro" id="IPR012902">
    <property type="entry name" value="N_methyl_site"/>
</dbReference>
<dbReference type="Pfam" id="PF07963">
    <property type="entry name" value="N_methyl"/>
    <property type="match status" value="1"/>
</dbReference>
<keyword evidence="3" id="KW-1003">Cell membrane</keyword>
<evidence type="ECO:0000256" key="4">
    <source>
        <dbReference type="ARBA" id="ARBA00022481"/>
    </source>
</evidence>
<dbReference type="PROSITE" id="PS00409">
    <property type="entry name" value="PROKAR_NTER_METHYL"/>
    <property type="match status" value="1"/>
</dbReference>
<evidence type="ECO:0000256" key="2">
    <source>
        <dbReference type="ARBA" id="ARBA00021549"/>
    </source>
</evidence>
<evidence type="ECO:0000313" key="14">
    <source>
        <dbReference type="Proteomes" id="UP001569428"/>
    </source>
</evidence>
<dbReference type="InterPro" id="IPR022346">
    <property type="entry name" value="T2SS_GspH"/>
</dbReference>
<dbReference type="RefSeq" id="WP_371838087.1">
    <property type="nucleotide sequence ID" value="NZ_JBGMEK010000009.1"/>
</dbReference>
<comment type="subcellular location">
    <subcellularLocation>
        <location evidence="1">Cell inner membrane</location>
        <topology evidence="1">Single-pass membrane protein</topology>
    </subcellularLocation>
</comment>
<keyword evidence="6 11" id="KW-0812">Transmembrane</keyword>
<protein>
    <recommendedName>
        <fullName evidence="2">Type II secretion system protein H</fullName>
    </recommendedName>
    <alternativeName>
        <fullName evidence="10">General secretion pathway protein H</fullName>
    </alternativeName>
</protein>
<feature type="domain" description="General secretion pathway GspH" evidence="12">
    <location>
        <begin position="50"/>
        <end position="157"/>
    </location>
</feature>
<keyword evidence="5" id="KW-0997">Cell inner membrane</keyword>
<evidence type="ECO:0000256" key="3">
    <source>
        <dbReference type="ARBA" id="ARBA00022475"/>
    </source>
</evidence>
<dbReference type="EMBL" id="JBGMEK010000009">
    <property type="protein sequence ID" value="MFA0810492.1"/>
    <property type="molecule type" value="Genomic_DNA"/>
</dbReference>
<dbReference type="Gene3D" id="3.55.40.10">
    <property type="entry name" value="minor pseudopilin epsh domain"/>
    <property type="match status" value="1"/>
</dbReference>
<evidence type="ECO:0000256" key="6">
    <source>
        <dbReference type="ARBA" id="ARBA00022692"/>
    </source>
</evidence>
<evidence type="ECO:0000256" key="9">
    <source>
        <dbReference type="ARBA" id="ARBA00025772"/>
    </source>
</evidence>
<proteinExistence type="inferred from homology"/>
<comment type="caution">
    <text evidence="13">The sequence shown here is derived from an EMBL/GenBank/DDBJ whole genome shotgun (WGS) entry which is preliminary data.</text>
</comment>
<keyword evidence="8 11" id="KW-0472">Membrane</keyword>
<keyword evidence="14" id="KW-1185">Reference proteome</keyword>